<dbReference type="EMBL" id="SRYX01000036">
    <property type="protein sequence ID" value="TGY33512.1"/>
    <property type="molecule type" value="Genomic_DNA"/>
</dbReference>
<name>A0A1C7GZ08_9BACE</name>
<dbReference type="RefSeq" id="WP_065538034.1">
    <property type="nucleotide sequence ID" value="NZ_CP015401.2"/>
</dbReference>
<dbReference type="EMBL" id="CP015401">
    <property type="protein sequence ID" value="ANU56810.1"/>
    <property type="molecule type" value="Genomic_DNA"/>
</dbReference>
<gene>
    <name evidence="1" type="ORF">A4V03_03805</name>
    <name evidence="2" type="ORF">E5353_10515</name>
</gene>
<evidence type="ECO:0000313" key="3">
    <source>
        <dbReference type="Proteomes" id="UP000092631"/>
    </source>
</evidence>
<keyword evidence="3" id="KW-1185">Reference proteome</keyword>
<evidence type="ECO:0000313" key="2">
    <source>
        <dbReference type="EMBL" id="TGY33512.1"/>
    </source>
</evidence>
<sequence>MERIRITSDSPGYIKVSDISNDLKDFSGIIETKYSEIDFVFLFCFRALYSTVGIRSKVRYEKDVNWLGMDLIMPLDEFNPYKDNVSMQRRIMGKHFFPFFSANIHKYIYKLPVLKSVEKELVEDMRLFLIENLWLPNENGQYKLSVIETSSYEHCIKLFGNPKEKRFADNEQGIKVQDLTWIIDDSKNELSATYLLIDKKWQLQKYQVRIKEVANNAG</sequence>
<dbReference type="AlphaFoldDB" id="A0A1C7GZ08"/>
<dbReference type="GeneID" id="82186252"/>
<reference evidence="3" key="1">
    <citation type="submission" date="2016-04" db="EMBL/GenBank/DDBJ databases">
        <title>Complete Genome Sequences of Twelve Strains of a Stable Defined Moderately Diverse Mouse Microbiota 2 (sDMDMm2).</title>
        <authorList>
            <person name="Uchimura Y."/>
            <person name="Wyss M."/>
            <person name="Brugiroux S."/>
            <person name="Limenitakis J.P."/>
            <person name="Stecher B."/>
            <person name="McCoy K.D."/>
            <person name="Macpherson A.J."/>
        </authorList>
    </citation>
    <scope>NUCLEOTIDE SEQUENCE [LARGE SCALE GENOMIC DNA]</scope>
    <source>
        <strain evidence="3">I48</strain>
    </source>
</reference>
<evidence type="ECO:0000313" key="1">
    <source>
        <dbReference type="EMBL" id="ANU56810.1"/>
    </source>
</evidence>
<evidence type="ECO:0000313" key="4">
    <source>
        <dbReference type="Proteomes" id="UP000309566"/>
    </source>
</evidence>
<accession>A0A1C7GZ08</accession>
<dbReference type="OrthoDB" id="1251050at2"/>
<reference evidence="1" key="2">
    <citation type="submission" date="2017-04" db="EMBL/GenBank/DDBJ databases">
        <title>Complete Genome Sequences of Twelve Strains of a Stable Defined Moderately Diverse Mouse Microbiota 2 (sDMDMm2).</title>
        <authorList>
            <person name="Uchimura Y."/>
            <person name="Wyss M."/>
            <person name="Brugiroux S."/>
            <person name="Limenitakis J.P."/>
            <person name="Stecher B."/>
            <person name="McCoy K.D."/>
            <person name="Macpherson A.J."/>
        </authorList>
    </citation>
    <scope>NUCLEOTIDE SEQUENCE</scope>
    <source>
        <strain evidence="1">I48</strain>
    </source>
</reference>
<dbReference type="Proteomes" id="UP000092631">
    <property type="component" value="Chromosome"/>
</dbReference>
<protein>
    <submittedName>
        <fullName evidence="1">Uncharacterized protein</fullName>
    </submittedName>
</protein>
<accession>A0A4S2CY66</accession>
<organism evidence="1 3">
    <name type="scientific">Bacteroides caecimuris</name>
    <dbReference type="NCBI Taxonomy" id="1796613"/>
    <lineage>
        <taxon>Bacteria</taxon>
        <taxon>Pseudomonadati</taxon>
        <taxon>Bacteroidota</taxon>
        <taxon>Bacteroidia</taxon>
        <taxon>Bacteroidales</taxon>
        <taxon>Bacteroidaceae</taxon>
        <taxon>Bacteroides</taxon>
    </lineage>
</organism>
<dbReference type="Proteomes" id="UP000309566">
    <property type="component" value="Unassembled WGS sequence"/>
</dbReference>
<proteinExistence type="predicted"/>
<reference evidence="2 4" key="3">
    <citation type="submission" date="2019-04" db="EMBL/GenBank/DDBJ databases">
        <title>Microbes associate with the intestines of laboratory mice.</title>
        <authorList>
            <person name="Navarre W."/>
            <person name="Wong E."/>
            <person name="Huang K."/>
            <person name="Tropini C."/>
            <person name="Ng K."/>
            <person name="Yu B."/>
        </authorList>
    </citation>
    <scope>NUCLEOTIDE SEQUENCE [LARGE SCALE GENOMIC DNA]</scope>
    <source>
        <strain evidence="2 4">NM63_1-25</strain>
    </source>
</reference>
<dbReference type="KEGG" id="bcae:A4V03_03805"/>